<sequence length="108" mass="11755">MKNISQEMQSCIDSCYSAVTASRVCLDQHMREPDMKQCHKLCLDTIAIATACAGMCAAKSDYVGQVSSVCAQVCRDCADECAKFDSEVCRECARTCRECADKCEAMAA</sequence>
<dbReference type="Proteomes" id="UP000198432">
    <property type="component" value="Unassembled WGS sequence"/>
</dbReference>
<dbReference type="InterPro" id="IPR005560">
    <property type="entry name" value="Csp_YhjQ"/>
</dbReference>
<evidence type="ECO:0000313" key="2">
    <source>
        <dbReference type="Proteomes" id="UP000198432"/>
    </source>
</evidence>
<gene>
    <name evidence="1" type="ORF">SAMN06296052_10537</name>
</gene>
<proteinExistence type="predicted"/>
<protein>
    <recommendedName>
        <fullName evidence="3">Four-helix bundle copper-binding protein</fullName>
    </recommendedName>
</protein>
<dbReference type="EMBL" id="FZOQ01000005">
    <property type="protein sequence ID" value="SNS33731.1"/>
    <property type="molecule type" value="Genomic_DNA"/>
</dbReference>
<keyword evidence="2" id="KW-1185">Reference proteome</keyword>
<dbReference type="PANTHER" id="PTHR37310:SF1">
    <property type="entry name" value="CYTOPLASMIC PROTEIN"/>
    <property type="match status" value="1"/>
</dbReference>
<dbReference type="OrthoDB" id="5396211at2"/>
<dbReference type="PANTHER" id="PTHR37310">
    <property type="entry name" value="CYTOPLASMIC PROTEIN-RELATED"/>
    <property type="match status" value="1"/>
</dbReference>
<evidence type="ECO:0000313" key="1">
    <source>
        <dbReference type="EMBL" id="SNS33731.1"/>
    </source>
</evidence>
<accession>A0A239DNR5</accession>
<organism evidence="1 2">
    <name type="scientific">Pontibacter ummariensis</name>
    <dbReference type="NCBI Taxonomy" id="1610492"/>
    <lineage>
        <taxon>Bacteria</taxon>
        <taxon>Pseudomonadati</taxon>
        <taxon>Bacteroidota</taxon>
        <taxon>Cytophagia</taxon>
        <taxon>Cytophagales</taxon>
        <taxon>Hymenobacteraceae</taxon>
        <taxon>Pontibacter</taxon>
    </lineage>
</organism>
<dbReference type="AlphaFoldDB" id="A0A239DNR5"/>
<dbReference type="RefSeq" id="WP_089318471.1">
    <property type="nucleotide sequence ID" value="NZ_FZOQ01000005.1"/>
</dbReference>
<dbReference type="Gene3D" id="1.20.1270.360">
    <property type="match status" value="1"/>
</dbReference>
<dbReference type="Pfam" id="PF03860">
    <property type="entry name" value="Csp"/>
    <property type="match status" value="1"/>
</dbReference>
<evidence type="ECO:0008006" key="3">
    <source>
        <dbReference type="Google" id="ProtNLM"/>
    </source>
</evidence>
<name>A0A239DNR5_9BACT</name>
<reference evidence="2" key="1">
    <citation type="submission" date="2017-06" db="EMBL/GenBank/DDBJ databases">
        <authorList>
            <person name="Varghese N."/>
            <person name="Submissions S."/>
        </authorList>
    </citation>
    <scope>NUCLEOTIDE SEQUENCE [LARGE SCALE GENOMIC DNA]</scope>
    <source>
        <strain evidence="2">NKM1</strain>
    </source>
</reference>